<comment type="similarity">
    <text evidence="1 8">Belongs to the SOS response-associated peptidase family.</text>
</comment>
<dbReference type="PANTHER" id="PTHR13604">
    <property type="entry name" value="DC12-RELATED"/>
    <property type="match status" value="1"/>
</dbReference>
<comment type="caution">
    <text evidence="10">The sequence shown here is derived from an EMBL/GenBank/DDBJ whole genome shotgun (WGS) entry which is preliminary data.</text>
</comment>
<evidence type="ECO:0000256" key="5">
    <source>
        <dbReference type="ARBA" id="ARBA00023124"/>
    </source>
</evidence>
<name>A0ABW1EE37_9BACT</name>
<evidence type="ECO:0000256" key="7">
    <source>
        <dbReference type="ARBA" id="ARBA00023239"/>
    </source>
</evidence>
<protein>
    <recommendedName>
        <fullName evidence="8">Abasic site processing protein</fullName>
        <ecNumber evidence="8">3.4.-.-</ecNumber>
    </recommendedName>
</protein>
<sequence length="262" mass="29852">MCGRFQRRLDKKQMMEAFGLGALEEMDVSLEVGLAPNYNAAPGSMHPVVVWDDDFGMRALRMMYWRFLPPYCTDPKKFNWSTLHAGAENLLSSTMWKKAFQYRRCLIPADSFVEWKTIDKKASKKTLKLPFLFALKTGDPFGIGGIWQHWRSPDGKTRMDTFAVVTVEPNEIVHDMTDHDRMPLLIEKKDYERWLQGGDVERPPVDLLRPFDADKMKAWRVGTSINSVRNNDPSLITPDDTPEPGDDEGGESSNGSGQMGLF</sequence>
<dbReference type="EMBL" id="JBHSPH010000002">
    <property type="protein sequence ID" value="MFC5862594.1"/>
    <property type="molecule type" value="Genomic_DNA"/>
</dbReference>
<dbReference type="Proteomes" id="UP001596091">
    <property type="component" value="Unassembled WGS sequence"/>
</dbReference>
<keyword evidence="3" id="KW-0227">DNA damage</keyword>
<evidence type="ECO:0000256" key="9">
    <source>
        <dbReference type="SAM" id="MobiDB-lite"/>
    </source>
</evidence>
<keyword evidence="5" id="KW-0190">Covalent protein-DNA linkage</keyword>
<reference evidence="11" key="1">
    <citation type="journal article" date="2019" name="Int. J. Syst. Evol. Microbiol.">
        <title>The Global Catalogue of Microorganisms (GCM) 10K type strain sequencing project: providing services to taxonomists for standard genome sequencing and annotation.</title>
        <authorList>
            <consortium name="The Broad Institute Genomics Platform"/>
            <consortium name="The Broad Institute Genome Sequencing Center for Infectious Disease"/>
            <person name="Wu L."/>
            <person name="Ma J."/>
        </authorList>
    </citation>
    <scope>NUCLEOTIDE SEQUENCE [LARGE SCALE GENOMIC DNA]</scope>
    <source>
        <strain evidence="11">JCM 4087</strain>
    </source>
</reference>
<dbReference type="RefSeq" id="WP_263336154.1">
    <property type="nucleotide sequence ID" value="NZ_JAGSYH010000003.1"/>
</dbReference>
<feature type="region of interest" description="Disordered" evidence="9">
    <location>
        <begin position="227"/>
        <end position="262"/>
    </location>
</feature>
<evidence type="ECO:0000256" key="1">
    <source>
        <dbReference type="ARBA" id="ARBA00008136"/>
    </source>
</evidence>
<gene>
    <name evidence="10" type="ORF">ACFPT7_09855</name>
</gene>
<dbReference type="SUPFAM" id="SSF143081">
    <property type="entry name" value="BB1717-like"/>
    <property type="match status" value="1"/>
</dbReference>
<keyword evidence="11" id="KW-1185">Reference proteome</keyword>
<proteinExistence type="inferred from homology"/>
<organism evidence="10 11">
    <name type="scientific">Acidicapsa dinghuensis</name>
    <dbReference type="NCBI Taxonomy" id="2218256"/>
    <lineage>
        <taxon>Bacteria</taxon>
        <taxon>Pseudomonadati</taxon>
        <taxon>Acidobacteriota</taxon>
        <taxon>Terriglobia</taxon>
        <taxon>Terriglobales</taxon>
        <taxon>Acidobacteriaceae</taxon>
        <taxon>Acidicapsa</taxon>
    </lineage>
</organism>
<evidence type="ECO:0000313" key="10">
    <source>
        <dbReference type="EMBL" id="MFC5862594.1"/>
    </source>
</evidence>
<evidence type="ECO:0000256" key="6">
    <source>
        <dbReference type="ARBA" id="ARBA00023125"/>
    </source>
</evidence>
<dbReference type="Pfam" id="PF02586">
    <property type="entry name" value="SRAP"/>
    <property type="match status" value="1"/>
</dbReference>
<evidence type="ECO:0000313" key="11">
    <source>
        <dbReference type="Proteomes" id="UP001596091"/>
    </source>
</evidence>
<dbReference type="InterPro" id="IPR036590">
    <property type="entry name" value="SRAP-like"/>
</dbReference>
<keyword evidence="2 8" id="KW-0645">Protease</keyword>
<evidence type="ECO:0000256" key="8">
    <source>
        <dbReference type="RuleBase" id="RU364100"/>
    </source>
</evidence>
<evidence type="ECO:0000256" key="3">
    <source>
        <dbReference type="ARBA" id="ARBA00022763"/>
    </source>
</evidence>
<accession>A0ABW1EE37</accession>
<keyword evidence="4 8" id="KW-0378">Hydrolase</keyword>
<keyword evidence="6" id="KW-0238">DNA-binding</keyword>
<dbReference type="InterPro" id="IPR003738">
    <property type="entry name" value="SRAP"/>
</dbReference>
<dbReference type="Gene3D" id="3.90.1680.10">
    <property type="entry name" value="SOS response associated peptidase-like"/>
    <property type="match status" value="1"/>
</dbReference>
<dbReference type="EC" id="3.4.-.-" evidence="8"/>
<dbReference type="PANTHER" id="PTHR13604:SF0">
    <property type="entry name" value="ABASIC SITE PROCESSING PROTEIN HMCES"/>
    <property type="match status" value="1"/>
</dbReference>
<feature type="compositionally biased region" description="Acidic residues" evidence="9">
    <location>
        <begin position="240"/>
        <end position="250"/>
    </location>
</feature>
<evidence type="ECO:0000256" key="4">
    <source>
        <dbReference type="ARBA" id="ARBA00022801"/>
    </source>
</evidence>
<dbReference type="GO" id="GO:0016787">
    <property type="term" value="F:hydrolase activity"/>
    <property type="evidence" value="ECO:0007669"/>
    <property type="project" value="UniProtKB-KW"/>
</dbReference>
<keyword evidence="7" id="KW-0456">Lyase</keyword>
<evidence type="ECO:0000256" key="2">
    <source>
        <dbReference type="ARBA" id="ARBA00022670"/>
    </source>
</evidence>